<keyword evidence="2" id="KW-1185">Reference proteome</keyword>
<evidence type="ECO:0000313" key="2">
    <source>
        <dbReference type="Proteomes" id="UP001250858"/>
    </source>
</evidence>
<gene>
    <name evidence="1" type="ORF">RGF97_15160</name>
</gene>
<dbReference type="Proteomes" id="UP001250858">
    <property type="component" value="Chromosome"/>
</dbReference>
<name>A0ABY9RUQ5_9ACTN</name>
<dbReference type="EMBL" id="CP133762">
    <property type="protein sequence ID" value="WMX45921.1"/>
    <property type="molecule type" value="Genomic_DNA"/>
</dbReference>
<evidence type="ECO:0000313" key="1">
    <source>
        <dbReference type="EMBL" id="WMX45921.1"/>
    </source>
</evidence>
<protein>
    <submittedName>
        <fullName evidence="1">Uncharacterized protein</fullName>
    </submittedName>
</protein>
<dbReference type="RefSeq" id="WP_309548706.1">
    <property type="nucleotide sequence ID" value="NZ_CP133762.1"/>
</dbReference>
<accession>A0ABY9RUQ5</accession>
<organism evidence="1 2">
    <name type="scientific">Streptomyces roseicoloratus</name>
    <dbReference type="NCBI Taxonomy" id="2508722"/>
    <lineage>
        <taxon>Bacteria</taxon>
        <taxon>Bacillati</taxon>
        <taxon>Actinomycetota</taxon>
        <taxon>Actinomycetes</taxon>
        <taxon>Kitasatosporales</taxon>
        <taxon>Streptomycetaceae</taxon>
        <taxon>Streptomyces</taxon>
    </lineage>
</organism>
<proteinExistence type="predicted"/>
<reference evidence="1 2" key="1">
    <citation type="submission" date="2023-09" db="EMBL/GenBank/DDBJ databases">
        <title>Complete genome of Streptomyces roseicoloratus T14.</title>
        <authorList>
            <person name="Bashizi T."/>
            <person name="Kim M.-J."/>
            <person name="Lee G."/>
            <person name="Tagele S.B."/>
            <person name="Shin J.-H."/>
        </authorList>
    </citation>
    <scope>NUCLEOTIDE SEQUENCE [LARGE SCALE GENOMIC DNA]</scope>
    <source>
        <strain evidence="1 2">T14</strain>
    </source>
</reference>
<sequence>MRRSLCALVVSETGGIDAFASVIASATRSIHRDAPLLYSPSRSVALAVWPPQLRNASPPSPGQGRFVTYSVKSSPIFVIAEDAWARFVARCDAPAGLADESSAASC</sequence>